<dbReference type="PANTHER" id="PTHR11748:SF119">
    <property type="entry name" value="D-2-HYDROXYGLUTARATE DEHYDROGENASE"/>
    <property type="match status" value="1"/>
</dbReference>
<evidence type="ECO:0000256" key="2">
    <source>
        <dbReference type="SAM" id="MobiDB-lite"/>
    </source>
</evidence>
<dbReference type="EMBL" id="ADWY01001942">
    <property type="protein sequence ID" value="EGH17661.1"/>
    <property type="molecule type" value="Genomic_DNA"/>
</dbReference>
<dbReference type="GO" id="GO:0008720">
    <property type="term" value="F:D-lactate dehydrogenase (NAD+) activity"/>
    <property type="evidence" value="ECO:0007669"/>
    <property type="project" value="TreeGrafter"/>
</dbReference>
<dbReference type="AlphaFoldDB" id="F3CEG9"/>
<accession>F3CEG9</accession>
<dbReference type="InterPro" id="IPR036318">
    <property type="entry name" value="FAD-bd_PCMH-like_sf"/>
</dbReference>
<name>F3CEG9_PSESG</name>
<dbReference type="GO" id="GO:1903457">
    <property type="term" value="P:lactate catabolic process"/>
    <property type="evidence" value="ECO:0007669"/>
    <property type="project" value="TreeGrafter"/>
</dbReference>
<evidence type="ECO:0000256" key="1">
    <source>
        <dbReference type="ARBA" id="ARBA00022827"/>
    </source>
</evidence>
<dbReference type="Gene3D" id="3.30.465.10">
    <property type="match status" value="1"/>
</dbReference>
<comment type="caution">
    <text evidence="4">The sequence shown here is derived from an EMBL/GenBank/DDBJ whole genome shotgun (WGS) entry which is preliminary data.</text>
</comment>
<keyword evidence="1" id="KW-0274">FAD</keyword>
<proteinExistence type="predicted"/>
<evidence type="ECO:0000313" key="4">
    <source>
        <dbReference type="EMBL" id="EGH17661.1"/>
    </source>
</evidence>
<dbReference type="InterPro" id="IPR006094">
    <property type="entry name" value="Oxid_FAD_bind_N"/>
</dbReference>
<evidence type="ECO:0000313" key="5">
    <source>
        <dbReference type="Proteomes" id="UP000005466"/>
    </source>
</evidence>
<feature type="region of interest" description="Disordered" evidence="2">
    <location>
        <begin position="1"/>
        <end position="30"/>
    </location>
</feature>
<dbReference type="PANTHER" id="PTHR11748">
    <property type="entry name" value="D-LACTATE DEHYDROGENASE"/>
    <property type="match status" value="1"/>
</dbReference>
<sequence>MWQLSPAWQRGPSRQVVLTPRGGGTGTNGQSLTDGVVVDLSRHMNNILEINVEERWVRVQTGVVKDQLNAALKPHGLFFAPELSTSNRATIGGMINTDASGQGSCTYGKTRDHVLELTTVLLGGSYVNSQAFSAEQLASEQARVDRAGDVYRCA</sequence>
<keyword evidence="1" id="KW-0285">Flavoprotein</keyword>
<dbReference type="InterPro" id="IPR016166">
    <property type="entry name" value="FAD-bd_PCMH"/>
</dbReference>
<dbReference type="Pfam" id="PF01565">
    <property type="entry name" value="FAD_binding_4"/>
    <property type="match status" value="1"/>
</dbReference>
<dbReference type="InterPro" id="IPR016169">
    <property type="entry name" value="FAD-bd_PCMH_sub2"/>
</dbReference>
<dbReference type="Proteomes" id="UP000005466">
    <property type="component" value="Unassembled WGS sequence"/>
</dbReference>
<protein>
    <submittedName>
        <fullName evidence="4">Oxidoreductase, FAD-binding protein</fullName>
    </submittedName>
</protein>
<dbReference type="GO" id="GO:0004458">
    <property type="term" value="F:D-lactate dehydrogenase (cytochrome) activity"/>
    <property type="evidence" value="ECO:0007669"/>
    <property type="project" value="TreeGrafter"/>
</dbReference>
<dbReference type="PROSITE" id="PS51387">
    <property type="entry name" value="FAD_PCMH"/>
    <property type="match status" value="1"/>
</dbReference>
<gene>
    <name evidence="4" type="ORF">Pgy4_32406</name>
</gene>
<evidence type="ECO:0000259" key="3">
    <source>
        <dbReference type="PROSITE" id="PS51387"/>
    </source>
</evidence>
<organism evidence="4 5">
    <name type="scientific">Pseudomonas savastanoi pv. glycinea str. race 4</name>
    <dbReference type="NCBI Taxonomy" id="875330"/>
    <lineage>
        <taxon>Bacteria</taxon>
        <taxon>Pseudomonadati</taxon>
        <taxon>Pseudomonadota</taxon>
        <taxon>Gammaproteobacteria</taxon>
        <taxon>Pseudomonadales</taxon>
        <taxon>Pseudomonadaceae</taxon>
        <taxon>Pseudomonas</taxon>
    </lineage>
</organism>
<dbReference type="GO" id="GO:0071949">
    <property type="term" value="F:FAD binding"/>
    <property type="evidence" value="ECO:0007669"/>
    <property type="project" value="InterPro"/>
</dbReference>
<feature type="non-terminal residue" evidence="4">
    <location>
        <position position="154"/>
    </location>
</feature>
<feature type="domain" description="FAD-binding PCMH-type" evidence="3">
    <location>
        <begin position="1"/>
        <end position="154"/>
    </location>
</feature>
<dbReference type="SUPFAM" id="SSF56176">
    <property type="entry name" value="FAD-binding/transporter-associated domain-like"/>
    <property type="match status" value="1"/>
</dbReference>
<reference evidence="4 5" key="1">
    <citation type="journal article" date="2011" name="PLoS Pathog.">
        <title>Dynamic evolution of pathogenicity revealed by sequencing and comparative genomics of 19 Pseudomonas syringae isolates.</title>
        <authorList>
            <person name="Baltrus D.A."/>
            <person name="Nishimura M.T."/>
            <person name="Romanchuk A."/>
            <person name="Chang J.H."/>
            <person name="Mukhtar M.S."/>
            <person name="Cherkis K."/>
            <person name="Roach J."/>
            <person name="Grant S.R."/>
            <person name="Jones C.D."/>
            <person name="Dangl J.L."/>
        </authorList>
    </citation>
    <scope>NUCLEOTIDE SEQUENCE [LARGE SCALE GENOMIC DNA]</scope>
    <source>
        <strain evidence="5">race 4</strain>
    </source>
</reference>
<dbReference type="HOGENOM" id="CLU_1708056_0_0_6"/>